<dbReference type="Proteomes" id="UP000271624">
    <property type="component" value="Unassembled WGS sequence"/>
</dbReference>
<protein>
    <submittedName>
        <fullName evidence="1">Uncharacterized protein</fullName>
    </submittedName>
</protein>
<gene>
    <name evidence="1" type="ORF">DSM106972_047540</name>
</gene>
<organism evidence="1 2">
    <name type="scientific">Dulcicalothrix desertica PCC 7102</name>
    <dbReference type="NCBI Taxonomy" id="232991"/>
    <lineage>
        <taxon>Bacteria</taxon>
        <taxon>Bacillati</taxon>
        <taxon>Cyanobacteriota</taxon>
        <taxon>Cyanophyceae</taxon>
        <taxon>Nostocales</taxon>
        <taxon>Calotrichaceae</taxon>
        <taxon>Dulcicalothrix</taxon>
    </lineage>
</organism>
<keyword evidence="2" id="KW-1185">Reference proteome</keyword>
<dbReference type="AlphaFoldDB" id="A0A433VCK2"/>
<dbReference type="OrthoDB" id="510351at2"/>
<name>A0A433VCK2_9CYAN</name>
<reference evidence="1" key="1">
    <citation type="submission" date="2018-12" db="EMBL/GenBank/DDBJ databases">
        <authorList>
            <person name="Will S."/>
            <person name="Neumann-Schaal M."/>
            <person name="Henke P."/>
        </authorList>
    </citation>
    <scope>NUCLEOTIDE SEQUENCE</scope>
    <source>
        <strain evidence="1">PCC 7102</strain>
    </source>
</reference>
<proteinExistence type="predicted"/>
<evidence type="ECO:0000313" key="1">
    <source>
        <dbReference type="EMBL" id="RUT03840.1"/>
    </source>
</evidence>
<evidence type="ECO:0000313" key="2">
    <source>
        <dbReference type="Proteomes" id="UP000271624"/>
    </source>
</evidence>
<accession>A0A433VCK2</accession>
<dbReference type="EMBL" id="RSCL01000012">
    <property type="protein sequence ID" value="RUT03840.1"/>
    <property type="molecule type" value="Genomic_DNA"/>
</dbReference>
<dbReference type="RefSeq" id="WP_127083118.1">
    <property type="nucleotide sequence ID" value="NZ_RSCL01000012.1"/>
</dbReference>
<sequence>MTQKNLDDVIKQIESEIEIDAQGKGKGSIRATARLAGVDDESIRKALIYTADQKPTKLAQMLMGFGFSPADLNDWRQSKIPDLAISVIFTYYAYNAGRYCTEQARLVCQAFMTIGIRSWMQKIKGWEQETAPLQILPTPSLEEISTLLDLTLGKAGLEPKLVAGAKLNAIAKRYPHLQQEAEEAKSMLAIPVENKLLAPRQLGEILTEHTGEVWSPQRVNKFLTEEGFQVRNPEGNPDYLPTEKGKPYSQMTLNTAKGRDKTVQHLRWFESVLETLEL</sequence>
<comment type="caution">
    <text evidence="1">The sequence shown here is derived from an EMBL/GenBank/DDBJ whole genome shotgun (WGS) entry which is preliminary data.</text>
</comment>
<reference evidence="1" key="2">
    <citation type="journal article" date="2019" name="Genome Biol. Evol.">
        <title>Day and night: Metabolic profiles and evolutionary relationships of six axenic non-marine cyanobacteria.</title>
        <authorList>
            <person name="Will S.E."/>
            <person name="Henke P."/>
            <person name="Boedeker C."/>
            <person name="Huang S."/>
            <person name="Brinkmann H."/>
            <person name="Rohde M."/>
            <person name="Jarek M."/>
            <person name="Friedl T."/>
            <person name="Seufert S."/>
            <person name="Schumacher M."/>
            <person name="Overmann J."/>
            <person name="Neumann-Schaal M."/>
            <person name="Petersen J."/>
        </authorList>
    </citation>
    <scope>NUCLEOTIDE SEQUENCE [LARGE SCALE GENOMIC DNA]</scope>
    <source>
        <strain evidence="1">PCC 7102</strain>
    </source>
</reference>